<dbReference type="PANTHER" id="PTHR31616">
    <property type="entry name" value="TREHALASE"/>
    <property type="match status" value="1"/>
</dbReference>
<dbReference type="RefSeq" id="WP_013181543.1">
    <property type="nucleotide sequence ID" value="NC_014225.1"/>
</dbReference>
<dbReference type="EMBL" id="CP001928">
    <property type="protein sequence ID" value="ADI37815.1"/>
    <property type="molecule type" value="Genomic_DNA"/>
</dbReference>
<feature type="domain" description="GH15-like" evidence="1">
    <location>
        <begin position="225"/>
        <end position="590"/>
    </location>
</feature>
<dbReference type="AlphaFoldDB" id="D6YUK4"/>
<dbReference type="CAZy" id="GH15">
    <property type="family name" value="Glycoside Hydrolase Family 15"/>
</dbReference>
<dbReference type="SUPFAM" id="SSF48208">
    <property type="entry name" value="Six-hairpin glycosidases"/>
    <property type="match status" value="1"/>
</dbReference>
<gene>
    <name evidence="3" type="ordered locus">wcw_0443</name>
</gene>
<dbReference type="STRING" id="716544.wcw_0443"/>
<dbReference type="GO" id="GO:0004553">
    <property type="term" value="F:hydrolase activity, hydrolyzing O-glycosyl compounds"/>
    <property type="evidence" value="ECO:0007669"/>
    <property type="project" value="UniProtKB-ARBA"/>
</dbReference>
<name>D6YUK4_WADCW</name>
<keyword evidence="4" id="KW-1185">Reference proteome</keyword>
<proteinExistence type="predicted"/>
<reference evidence="3 4" key="1">
    <citation type="journal article" date="2010" name="PLoS ONE">
        <title>The Waddlia genome: a window into chlamydial biology.</title>
        <authorList>
            <person name="Bertelli C."/>
            <person name="Collyn F."/>
            <person name="Croxatto A."/>
            <person name="Ruckert C."/>
            <person name="Polkinghorne A."/>
            <person name="Kebbi-Beghdadi C."/>
            <person name="Goesmann A."/>
            <person name="Vaughan L."/>
            <person name="Greub G."/>
        </authorList>
    </citation>
    <scope>NUCLEOTIDE SEQUENCE [LARGE SCALE GENOMIC DNA]</scope>
    <source>
        <strain evidence="4">ATCC VR-1470 / WSU 86-1044</strain>
    </source>
</reference>
<sequence>MVYKRIEDYGIIGDLDTVALVGIDGSIDFMCFPYFDSPSVFASLLDHKKGGRFLIAPQIENVVRKQMYLPGSNILLTRALCSGGISEISDYMVIHEEEYHNTLVRRAKAVRGRVKFRIECSPRFDYARCSHKVRQKGNEVIFIPENEKIDAIRLKSEFPLNVQNGDVVSEFILEEGETATFILELGEDEEITPSTHPSYAVKSFKDTMNYWQRWISRSNYRGRWQEMVNRSALTLKLLTSRKYGSIVASPTFGLPEELGGERNWDYRFTWIRDASFTLYGLMRLGFVEESEAFMKWVWDRCADMNPNSPLQIMYGIDGRKTLTEEPLPHFEGYEGSSPVRIGNGAYDQLQLDIYGELMDSVYLYDKYGKGISFDLWDKLKILIDWVTNNWQRKDEGIWEVRGGQKEFLYSRVMCWVAVDRAMRLAQKRSLAAPMEKWHAVRNQIHEDIIKNFWDHKHQAFVQYKNSQSVDASNLLMPMIRYISPVDPRWLSTLQAMKKNLVEDSLVFRYRTQEGAPDGLQGSEGTFNMCSFWYVECLSRSGDVQQARYLFEKMLSYANHLGLYAEELSVEGRQLGNFPQAFTHLALISAAFELNRSLDNHRILW</sequence>
<dbReference type="OrthoDB" id="3902805at2"/>
<dbReference type="InterPro" id="IPR008928">
    <property type="entry name" value="6-hairpin_glycosidase_sf"/>
</dbReference>
<dbReference type="HOGENOM" id="CLU_010399_2_0_0"/>
<dbReference type="Pfam" id="PF00723">
    <property type="entry name" value="Glyco_hydro_15"/>
    <property type="match status" value="1"/>
</dbReference>
<feature type="domain" description="Trehalase-like N-terminal" evidence="2">
    <location>
        <begin position="5"/>
        <end position="144"/>
    </location>
</feature>
<accession>D6YUK4</accession>
<dbReference type="Pfam" id="PF19291">
    <property type="entry name" value="TREH_N"/>
    <property type="match status" value="1"/>
</dbReference>
<evidence type="ECO:0000259" key="1">
    <source>
        <dbReference type="Pfam" id="PF00723"/>
    </source>
</evidence>
<dbReference type="InterPro" id="IPR045582">
    <property type="entry name" value="Trehalase-like_N"/>
</dbReference>
<dbReference type="InterPro" id="IPR011613">
    <property type="entry name" value="GH15-like"/>
</dbReference>
<dbReference type="Proteomes" id="UP000001505">
    <property type="component" value="Chromosome"/>
</dbReference>
<evidence type="ECO:0000313" key="3">
    <source>
        <dbReference type="EMBL" id="ADI37815.1"/>
    </source>
</evidence>
<dbReference type="Gene3D" id="1.50.10.10">
    <property type="match status" value="1"/>
</dbReference>
<organism evidence="3 4">
    <name type="scientific">Waddlia chondrophila (strain ATCC VR-1470 / WSU 86-1044)</name>
    <dbReference type="NCBI Taxonomy" id="716544"/>
    <lineage>
        <taxon>Bacteria</taxon>
        <taxon>Pseudomonadati</taxon>
        <taxon>Chlamydiota</taxon>
        <taxon>Chlamydiia</taxon>
        <taxon>Parachlamydiales</taxon>
        <taxon>Waddliaceae</taxon>
        <taxon>Waddlia</taxon>
    </lineage>
</organism>
<dbReference type="PANTHER" id="PTHR31616:SF0">
    <property type="entry name" value="GLUCAN 1,4-ALPHA-GLUCOSIDASE"/>
    <property type="match status" value="1"/>
</dbReference>
<keyword evidence="3" id="KW-0378">Hydrolase</keyword>
<dbReference type="KEGG" id="wch:wcw_0443"/>
<dbReference type="eggNOG" id="COG3387">
    <property type="taxonomic scope" value="Bacteria"/>
</dbReference>
<dbReference type="GO" id="GO:0005975">
    <property type="term" value="P:carbohydrate metabolic process"/>
    <property type="evidence" value="ECO:0007669"/>
    <property type="project" value="InterPro"/>
</dbReference>
<protein>
    <submittedName>
        <fullName evidence="3">Glycosyl hydrolase, glycosyl hydrolase family 15</fullName>
    </submittedName>
</protein>
<dbReference type="InterPro" id="IPR012341">
    <property type="entry name" value="6hp_glycosidase-like_sf"/>
</dbReference>
<evidence type="ECO:0000313" key="4">
    <source>
        <dbReference type="Proteomes" id="UP000001505"/>
    </source>
</evidence>
<evidence type="ECO:0000259" key="2">
    <source>
        <dbReference type="Pfam" id="PF19291"/>
    </source>
</evidence>